<dbReference type="AlphaFoldDB" id="D3B7Q5"/>
<dbReference type="InterPro" id="IPR034904">
    <property type="entry name" value="FSCA_dom_sf"/>
</dbReference>
<comment type="similarity">
    <text evidence="1">Belongs to the MIP18 family.</text>
</comment>
<dbReference type="GeneID" id="31359980"/>
<organism evidence="4 5">
    <name type="scientific">Heterostelium pallidum (strain ATCC 26659 / Pp 5 / PN500)</name>
    <name type="common">Cellular slime mold</name>
    <name type="synonym">Polysphondylium pallidum</name>
    <dbReference type="NCBI Taxonomy" id="670386"/>
    <lineage>
        <taxon>Eukaryota</taxon>
        <taxon>Amoebozoa</taxon>
        <taxon>Evosea</taxon>
        <taxon>Eumycetozoa</taxon>
        <taxon>Dictyostelia</taxon>
        <taxon>Acytosteliales</taxon>
        <taxon>Acytosteliaceae</taxon>
        <taxon>Heterostelium</taxon>
    </lineage>
</organism>
<dbReference type="InterPro" id="IPR039796">
    <property type="entry name" value="MIP18"/>
</dbReference>
<dbReference type="STRING" id="670386.D3B7Q5"/>
<dbReference type="RefSeq" id="XP_020434915.1">
    <property type="nucleotide sequence ID" value="XM_020575395.1"/>
</dbReference>
<evidence type="ECO:0000313" key="5">
    <source>
        <dbReference type="Proteomes" id="UP000001396"/>
    </source>
</evidence>
<protein>
    <submittedName>
        <fullName evidence="4">DUF59 family protein</fullName>
    </submittedName>
</protein>
<gene>
    <name evidence="4" type="primary">fam96A</name>
    <name evidence="4" type="ORF">PPL_04493</name>
</gene>
<sequence length="125" mass="14464">MTFHGYNKVDSEDVFDIIRSIRDPELPNTLEELKVVSEELIEVEDNNDCLITIYFKPTVPHCHLAPTIALCMRQKIAHYLPKPSKLNIYIKPGTHQTELEKRYMAALETPAIMELVEKCISEDDY</sequence>
<comment type="caution">
    <text evidence="4">The sequence shown here is derived from an EMBL/GenBank/DDBJ whole genome shotgun (WGS) entry which is preliminary data.</text>
</comment>
<dbReference type="InParanoid" id="D3B7Q5"/>
<dbReference type="SUPFAM" id="SSF117916">
    <property type="entry name" value="Fe-S cluster assembly (FSCA) domain-like"/>
    <property type="match status" value="1"/>
</dbReference>
<dbReference type="OMA" id="DLIRTTW"/>
<dbReference type="Pfam" id="PF01883">
    <property type="entry name" value="FeS_assembly_P"/>
    <property type="match status" value="1"/>
</dbReference>
<dbReference type="InterPro" id="IPR002744">
    <property type="entry name" value="MIP18-like"/>
</dbReference>
<dbReference type="PANTHER" id="PTHR12377">
    <property type="entry name" value="CYTOSOLIC IRON-SULFUR ASSEMBLY COMPONENT 2B-RELATED"/>
    <property type="match status" value="1"/>
</dbReference>
<dbReference type="GO" id="GO:0051604">
    <property type="term" value="P:protein maturation"/>
    <property type="evidence" value="ECO:0007669"/>
    <property type="project" value="InterPro"/>
</dbReference>
<dbReference type="Gene3D" id="3.30.300.130">
    <property type="entry name" value="Fe-S cluster assembly (FSCA)"/>
    <property type="match status" value="1"/>
</dbReference>
<name>D3B7Q5_HETP5</name>
<keyword evidence="2" id="KW-0159">Chromosome partition</keyword>
<dbReference type="EMBL" id="ADBJ01000018">
    <property type="protein sequence ID" value="EFA82798.1"/>
    <property type="molecule type" value="Genomic_DNA"/>
</dbReference>
<proteinExistence type="inferred from homology"/>
<dbReference type="GO" id="GO:0007059">
    <property type="term" value="P:chromosome segregation"/>
    <property type="evidence" value="ECO:0007669"/>
    <property type="project" value="UniProtKB-KW"/>
</dbReference>
<dbReference type="Proteomes" id="UP000001396">
    <property type="component" value="Unassembled WGS sequence"/>
</dbReference>
<feature type="domain" description="MIP18 family-like" evidence="3">
    <location>
        <begin position="12"/>
        <end position="81"/>
    </location>
</feature>
<evidence type="ECO:0000256" key="2">
    <source>
        <dbReference type="ARBA" id="ARBA00022829"/>
    </source>
</evidence>
<evidence type="ECO:0000313" key="4">
    <source>
        <dbReference type="EMBL" id="EFA82798.1"/>
    </source>
</evidence>
<evidence type="ECO:0000259" key="3">
    <source>
        <dbReference type="Pfam" id="PF01883"/>
    </source>
</evidence>
<dbReference type="PANTHER" id="PTHR12377:SF2">
    <property type="entry name" value="CYTOSOLIC IRON-SULFUR ASSEMBLY COMPONENT 2A"/>
    <property type="match status" value="1"/>
</dbReference>
<accession>D3B7Q5</accession>
<reference evidence="4 5" key="1">
    <citation type="journal article" date="2011" name="Genome Res.">
        <title>Phylogeny-wide analysis of social amoeba genomes highlights ancient origins for complex intercellular communication.</title>
        <authorList>
            <person name="Heidel A.J."/>
            <person name="Lawal H.M."/>
            <person name="Felder M."/>
            <person name="Schilde C."/>
            <person name="Helps N.R."/>
            <person name="Tunggal B."/>
            <person name="Rivero F."/>
            <person name="John U."/>
            <person name="Schleicher M."/>
            <person name="Eichinger L."/>
            <person name="Platzer M."/>
            <person name="Noegel A.A."/>
            <person name="Schaap P."/>
            <person name="Gloeckner G."/>
        </authorList>
    </citation>
    <scope>NUCLEOTIDE SEQUENCE [LARGE SCALE GENOMIC DNA]</scope>
    <source>
        <strain evidence="5">ATCC 26659 / Pp 5 / PN500</strain>
    </source>
</reference>
<evidence type="ECO:0000256" key="1">
    <source>
        <dbReference type="ARBA" id="ARBA00010381"/>
    </source>
</evidence>
<keyword evidence="5" id="KW-1185">Reference proteome</keyword>